<accession>A0A0L6UFI8</accession>
<dbReference type="EMBL" id="LAVV01011874">
    <property type="protein sequence ID" value="KNZ47291.1"/>
    <property type="molecule type" value="Genomic_DNA"/>
</dbReference>
<dbReference type="AlphaFoldDB" id="A0A0L6UFI8"/>
<evidence type="ECO:0000313" key="2">
    <source>
        <dbReference type="Proteomes" id="UP000037035"/>
    </source>
</evidence>
<evidence type="ECO:0000313" key="1">
    <source>
        <dbReference type="EMBL" id="KNZ47291.1"/>
    </source>
</evidence>
<reference evidence="1 2" key="1">
    <citation type="submission" date="2015-08" db="EMBL/GenBank/DDBJ databases">
        <title>Next Generation Sequencing and Analysis of the Genome of Puccinia sorghi L Schw, the Causal Agent of Maize Common Rust.</title>
        <authorList>
            <person name="Rochi L."/>
            <person name="Burguener G."/>
            <person name="Darino M."/>
            <person name="Turjanski A."/>
            <person name="Kreff E."/>
            <person name="Dieguez M.J."/>
            <person name="Sacco F."/>
        </authorList>
    </citation>
    <scope>NUCLEOTIDE SEQUENCE [LARGE SCALE GENOMIC DNA]</scope>
    <source>
        <strain evidence="1 2">RO10H11247</strain>
    </source>
</reference>
<sequence length="35" mass="3897">MQPPDKPSKLHMFAYLYVLSQSLCSLHSDCASKLG</sequence>
<name>A0A0L6UFI8_9BASI</name>
<comment type="caution">
    <text evidence="1">The sequence shown here is derived from an EMBL/GenBank/DDBJ whole genome shotgun (WGS) entry which is preliminary data.</text>
</comment>
<dbReference type="VEuPathDB" id="FungiDB:VP01_653g4"/>
<keyword evidence="2" id="KW-1185">Reference proteome</keyword>
<dbReference type="Proteomes" id="UP000037035">
    <property type="component" value="Unassembled WGS sequence"/>
</dbReference>
<proteinExistence type="predicted"/>
<gene>
    <name evidence="1" type="ORF">VP01_653g4</name>
</gene>
<organism evidence="1 2">
    <name type="scientific">Puccinia sorghi</name>
    <dbReference type="NCBI Taxonomy" id="27349"/>
    <lineage>
        <taxon>Eukaryota</taxon>
        <taxon>Fungi</taxon>
        <taxon>Dikarya</taxon>
        <taxon>Basidiomycota</taxon>
        <taxon>Pucciniomycotina</taxon>
        <taxon>Pucciniomycetes</taxon>
        <taxon>Pucciniales</taxon>
        <taxon>Pucciniaceae</taxon>
        <taxon>Puccinia</taxon>
    </lineage>
</organism>
<protein>
    <submittedName>
        <fullName evidence="1">Putative signal peptide protein</fullName>
    </submittedName>
</protein>